<keyword evidence="3" id="KW-1185">Reference proteome</keyword>
<evidence type="ECO:0000313" key="2">
    <source>
        <dbReference type="EMBL" id="QGR19727.1"/>
    </source>
</evidence>
<reference evidence="2 3" key="1">
    <citation type="submission" date="2019-10" db="EMBL/GenBank/DDBJ databases">
        <title>Genome Sequences from Six Type Strain Members of the Archaeal Family Sulfolobaceae: Acidianus ambivalens, Acidianus infernus, Metallosphaera prunae, Stygiolobus azoricus, Sulfolobus metallicus, and Sulfurisphaera ohwakuensis.</title>
        <authorList>
            <person name="Counts J.A."/>
            <person name="Kelly R.M."/>
        </authorList>
    </citation>
    <scope>NUCLEOTIDE SEQUENCE [LARGE SCALE GENOMIC DNA]</scope>
    <source>
        <strain evidence="2 3">FC6</strain>
    </source>
</reference>
<sequence>MERRLLELSELIVDTSFLLPFVGIKVRGVKEDLLEGKTLYYPSLILTELLAVIIKELKKLRLKKVPEDVIKGLSYINANVRLISLDQTDIVTVFQIMNSGWNDIFDAILYSAYKSTGIPMLTMDKSFYNFLSTKGLETSGVILI</sequence>
<organism evidence="2 3">
    <name type="scientific">Stygiolobus azoricus</name>
    <dbReference type="NCBI Taxonomy" id="41675"/>
    <lineage>
        <taxon>Archaea</taxon>
        <taxon>Thermoproteota</taxon>
        <taxon>Thermoprotei</taxon>
        <taxon>Sulfolobales</taxon>
        <taxon>Sulfolobaceae</taxon>
        <taxon>Stygiolobus</taxon>
    </lineage>
</organism>
<evidence type="ECO:0000313" key="3">
    <source>
        <dbReference type="Proteomes" id="UP000423396"/>
    </source>
</evidence>
<dbReference type="Pfam" id="PF01850">
    <property type="entry name" value="PIN"/>
    <property type="match status" value="1"/>
</dbReference>
<protein>
    <submittedName>
        <fullName evidence="2">PIN domain-containing protein</fullName>
    </submittedName>
</protein>
<dbReference type="RefSeq" id="WP_156006791.1">
    <property type="nucleotide sequence ID" value="NZ_CP045483.1"/>
</dbReference>
<feature type="domain" description="PIN" evidence="1">
    <location>
        <begin position="12"/>
        <end position="129"/>
    </location>
</feature>
<dbReference type="InterPro" id="IPR002716">
    <property type="entry name" value="PIN_dom"/>
</dbReference>
<dbReference type="OrthoDB" id="46150at2157"/>
<dbReference type="Gene3D" id="3.40.50.1010">
    <property type="entry name" value="5'-nuclease"/>
    <property type="match status" value="1"/>
</dbReference>
<evidence type="ECO:0000259" key="1">
    <source>
        <dbReference type="Pfam" id="PF01850"/>
    </source>
</evidence>
<dbReference type="Proteomes" id="UP000423396">
    <property type="component" value="Chromosome"/>
</dbReference>
<dbReference type="SUPFAM" id="SSF88723">
    <property type="entry name" value="PIN domain-like"/>
    <property type="match status" value="1"/>
</dbReference>
<dbReference type="InterPro" id="IPR029060">
    <property type="entry name" value="PIN-like_dom_sf"/>
</dbReference>
<dbReference type="KEGG" id="sazo:D1868_06795"/>
<accession>A0A650CQH6</accession>
<dbReference type="EMBL" id="CP045483">
    <property type="protein sequence ID" value="QGR19727.1"/>
    <property type="molecule type" value="Genomic_DNA"/>
</dbReference>
<dbReference type="GeneID" id="42798765"/>
<gene>
    <name evidence="2" type="ORF">D1868_06795</name>
</gene>
<name>A0A650CQH6_9CREN</name>
<proteinExistence type="predicted"/>
<dbReference type="AlphaFoldDB" id="A0A650CQH6"/>